<proteinExistence type="predicted"/>
<keyword evidence="4" id="KW-1185">Reference proteome</keyword>
<dbReference type="EMBL" id="WWNE01000014">
    <property type="protein sequence ID" value="NBG67192.1"/>
    <property type="molecule type" value="Genomic_DNA"/>
</dbReference>
<name>A0A6N9NMS9_9FLAO</name>
<comment type="caution">
    <text evidence="3">The sequence shown here is derived from an EMBL/GenBank/DDBJ whole genome shotgun (WGS) entry which is preliminary data.</text>
</comment>
<organism evidence="3 4">
    <name type="scientific">Acidiluteibacter ferrifornacis</name>
    <dbReference type="NCBI Taxonomy" id="2692424"/>
    <lineage>
        <taxon>Bacteria</taxon>
        <taxon>Pseudomonadati</taxon>
        <taxon>Bacteroidota</taxon>
        <taxon>Flavobacteriia</taxon>
        <taxon>Flavobacteriales</taxon>
        <taxon>Cryomorphaceae</taxon>
        <taxon>Acidiluteibacter</taxon>
    </lineage>
</organism>
<evidence type="ECO:0000256" key="1">
    <source>
        <dbReference type="ARBA" id="ARBA00022729"/>
    </source>
</evidence>
<reference evidence="3 4" key="1">
    <citation type="submission" date="2019-12" db="EMBL/GenBank/DDBJ databases">
        <authorList>
            <person name="Zhao J."/>
        </authorList>
    </citation>
    <scope>NUCLEOTIDE SEQUENCE [LARGE SCALE GENOMIC DNA]</scope>
    <source>
        <strain evidence="3 4">S-15</strain>
    </source>
</reference>
<protein>
    <submittedName>
        <fullName evidence="3">T9SS type A sorting domain-containing protein</fullName>
    </submittedName>
</protein>
<sequence>MQTDQVTNQNPNAPIAQYKEGWLEINYSTNSEDALFDICDLSGSILKSGHIKGTEKIDVSNLPKGIYILYIIDEGKVIKEKVQF</sequence>
<dbReference type="NCBIfam" id="TIGR04183">
    <property type="entry name" value="Por_Secre_tail"/>
    <property type="match status" value="1"/>
</dbReference>
<gene>
    <name evidence="3" type="ORF">GQN54_13765</name>
</gene>
<dbReference type="Proteomes" id="UP000470771">
    <property type="component" value="Unassembled WGS sequence"/>
</dbReference>
<evidence type="ECO:0000259" key="2">
    <source>
        <dbReference type="Pfam" id="PF18962"/>
    </source>
</evidence>
<dbReference type="Pfam" id="PF18962">
    <property type="entry name" value="Por_Secre_tail"/>
    <property type="match status" value="1"/>
</dbReference>
<evidence type="ECO:0000313" key="3">
    <source>
        <dbReference type="EMBL" id="NBG67192.1"/>
    </source>
</evidence>
<keyword evidence="1" id="KW-0732">Signal</keyword>
<dbReference type="AlphaFoldDB" id="A0A6N9NMS9"/>
<dbReference type="RefSeq" id="WP_160634149.1">
    <property type="nucleotide sequence ID" value="NZ_WWNE01000014.1"/>
</dbReference>
<dbReference type="InterPro" id="IPR026444">
    <property type="entry name" value="Secre_tail"/>
</dbReference>
<accession>A0A6N9NMS9</accession>
<evidence type="ECO:0000313" key="4">
    <source>
        <dbReference type="Proteomes" id="UP000470771"/>
    </source>
</evidence>
<feature type="domain" description="Secretion system C-terminal sorting" evidence="2">
    <location>
        <begin position="23"/>
        <end position="81"/>
    </location>
</feature>